<dbReference type="GO" id="GO:0016779">
    <property type="term" value="F:nucleotidyltransferase activity"/>
    <property type="evidence" value="ECO:0007669"/>
    <property type="project" value="InterPro"/>
</dbReference>
<gene>
    <name evidence="2" type="ORF">B1C78_14095</name>
</gene>
<proteinExistence type="predicted"/>
<dbReference type="OrthoDB" id="14556at2"/>
<dbReference type="AlphaFoldDB" id="A0A1V3ND13"/>
<evidence type="ECO:0000259" key="1">
    <source>
        <dbReference type="Pfam" id="PF01909"/>
    </source>
</evidence>
<accession>A0A1V3ND13</accession>
<dbReference type="STRING" id="108003.B1C78_14095"/>
<dbReference type="Proteomes" id="UP000189462">
    <property type="component" value="Unassembled WGS sequence"/>
</dbReference>
<sequence length="99" mass="11116">MRLSRNAQDIIRRTTTEVFGPDVSVSVFGSRVDDAARGGDIDLLVESDRRIADKERKALKLVARLQLRLGDQPIDVLVLDPETPRRPIHEEASRTGVRL</sequence>
<evidence type="ECO:0000313" key="2">
    <source>
        <dbReference type="EMBL" id="OOG22758.1"/>
    </source>
</evidence>
<dbReference type="CDD" id="cd05403">
    <property type="entry name" value="NT_KNTase_like"/>
    <property type="match status" value="1"/>
</dbReference>
<evidence type="ECO:0000313" key="3">
    <source>
        <dbReference type="Proteomes" id="UP000189462"/>
    </source>
</evidence>
<comment type="caution">
    <text evidence="2">The sequence shown here is derived from an EMBL/GenBank/DDBJ whole genome shotgun (WGS) entry which is preliminary data.</text>
</comment>
<keyword evidence="3" id="KW-1185">Reference proteome</keyword>
<name>A0A1V3ND13_9GAMM</name>
<protein>
    <recommendedName>
        <fullName evidence="1">Polymerase nucleotidyl transferase domain-containing protein</fullName>
    </recommendedName>
</protein>
<dbReference type="Gene3D" id="3.30.460.10">
    <property type="entry name" value="Beta Polymerase, domain 2"/>
    <property type="match status" value="1"/>
</dbReference>
<dbReference type="EMBL" id="MVBK01000092">
    <property type="protein sequence ID" value="OOG22758.1"/>
    <property type="molecule type" value="Genomic_DNA"/>
</dbReference>
<dbReference type="SUPFAM" id="SSF81301">
    <property type="entry name" value="Nucleotidyltransferase"/>
    <property type="match status" value="1"/>
</dbReference>
<dbReference type="InterPro" id="IPR043519">
    <property type="entry name" value="NT_sf"/>
</dbReference>
<feature type="domain" description="Polymerase nucleotidyl transferase" evidence="1">
    <location>
        <begin position="20"/>
        <end position="84"/>
    </location>
</feature>
<dbReference type="InterPro" id="IPR002934">
    <property type="entry name" value="Polymerase_NTP_transf_dom"/>
</dbReference>
<reference evidence="2 3" key="1">
    <citation type="submission" date="2017-02" db="EMBL/GenBank/DDBJ databases">
        <title>Genomic diversity within the haloalkaliphilic genus Thioalkalivibrio.</title>
        <authorList>
            <person name="Ahn A.-C."/>
            <person name="Meier-Kolthoff J."/>
            <person name="Overmars L."/>
            <person name="Richter M."/>
            <person name="Woyke T."/>
            <person name="Sorokin D.Y."/>
            <person name="Muyzer G."/>
        </authorList>
    </citation>
    <scope>NUCLEOTIDE SEQUENCE [LARGE SCALE GENOMIC DNA]</scope>
    <source>
        <strain evidence="2 3">ALJD</strain>
    </source>
</reference>
<dbReference type="RefSeq" id="WP_077279801.1">
    <property type="nucleotide sequence ID" value="NZ_MVBK01000092.1"/>
</dbReference>
<organism evidence="2 3">
    <name type="scientific">Thioalkalivibrio denitrificans</name>
    <dbReference type="NCBI Taxonomy" id="108003"/>
    <lineage>
        <taxon>Bacteria</taxon>
        <taxon>Pseudomonadati</taxon>
        <taxon>Pseudomonadota</taxon>
        <taxon>Gammaproteobacteria</taxon>
        <taxon>Chromatiales</taxon>
        <taxon>Ectothiorhodospiraceae</taxon>
        <taxon>Thioalkalivibrio</taxon>
    </lineage>
</organism>
<dbReference type="Pfam" id="PF01909">
    <property type="entry name" value="NTP_transf_2"/>
    <property type="match status" value="1"/>
</dbReference>